<dbReference type="AlphaFoldDB" id="A0A915IYS7"/>
<accession>A0A915IYS7</accession>
<organism evidence="1 2">
    <name type="scientific">Romanomermis culicivorax</name>
    <name type="common">Nematode worm</name>
    <dbReference type="NCBI Taxonomy" id="13658"/>
    <lineage>
        <taxon>Eukaryota</taxon>
        <taxon>Metazoa</taxon>
        <taxon>Ecdysozoa</taxon>
        <taxon>Nematoda</taxon>
        <taxon>Enoplea</taxon>
        <taxon>Dorylaimia</taxon>
        <taxon>Mermithida</taxon>
        <taxon>Mermithoidea</taxon>
        <taxon>Mermithidae</taxon>
        <taxon>Romanomermis</taxon>
    </lineage>
</organism>
<name>A0A915IYS7_ROMCU</name>
<dbReference type="Proteomes" id="UP000887565">
    <property type="component" value="Unplaced"/>
</dbReference>
<protein>
    <submittedName>
        <fullName evidence="2">Uncharacterized protein</fullName>
    </submittedName>
</protein>
<evidence type="ECO:0000313" key="1">
    <source>
        <dbReference type="Proteomes" id="UP000887565"/>
    </source>
</evidence>
<evidence type="ECO:0000313" key="2">
    <source>
        <dbReference type="WBParaSite" id="nRc.2.0.1.t19270-RA"/>
    </source>
</evidence>
<sequence length="107" mass="12758">IHNAHQYLKHKDFLKDKQCIIQIHNDDNLGHLCFMQPVGKEQIEEDMLQANKKDKKRYTLKMYETNEIYVNFAKIAKSRKNEKAAFFRHSEKCQIKEGNCTKNMNVQ</sequence>
<keyword evidence="1" id="KW-1185">Reference proteome</keyword>
<reference evidence="2" key="1">
    <citation type="submission" date="2022-11" db="UniProtKB">
        <authorList>
            <consortium name="WormBaseParasite"/>
        </authorList>
    </citation>
    <scope>IDENTIFICATION</scope>
</reference>
<dbReference type="WBParaSite" id="nRc.2.0.1.t19270-RA">
    <property type="protein sequence ID" value="nRc.2.0.1.t19270-RA"/>
    <property type="gene ID" value="nRc.2.0.1.g19270"/>
</dbReference>
<proteinExistence type="predicted"/>